<reference evidence="15" key="1">
    <citation type="submission" date="2017-02" db="EMBL/GenBank/DDBJ databases">
        <authorList>
            <person name="Tafer H."/>
            <person name="Lopandic K."/>
        </authorList>
    </citation>
    <scope>NUCLEOTIDE SEQUENCE [LARGE SCALE GENOMIC DNA]</scope>
    <source>
        <strain evidence="15">CBS 366.77</strain>
    </source>
</reference>
<evidence type="ECO:0000256" key="9">
    <source>
        <dbReference type="PIRNR" id="PIRNR001093"/>
    </source>
</evidence>
<feature type="signal peptide" evidence="11">
    <location>
        <begin position="1"/>
        <end position="19"/>
    </location>
</feature>
<dbReference type="OrthoDB" id="428480at2759"/>
<evidence type="ECO:0000256" key="10">
    <source>
        <dbReference type="PIRSR" id="PIRSR001093-1"/>
    </source>
</evidence>
<dbReference type="Proteomes" id="UP000266188">
    <property type="component" value="Unassembled WGS sequence"/>
</dbReference>
<keyword evidence="4 11" id="KW-0732">Signal</keyword>
<evidence type="ECO:0000313" key="14">
    <source>
        <dbReference type="EMBL" id="RJE18861.1"/>
    </source>
</evidence>
<dbReference type="EC" id="3.2.1.52" evidence="3 9"/>
<feature type="active site" description="Proton donor" evidence="10">
    <location>
        <position position="349"/>
    </location>
</feature>
<dbReference type="PANTHER" id="PTHR22600">
    <property type="entry name" value="BETA-HEXOSAMINIDASE"/>
    <property type="match status" value="1"/>
</dbReference>
<dbReference type="SUPFAM" id="SSF55545">
    <property type="entry name" value="beta-N-acetylhexosaminidase-like domain"/>
    <property type="match status" value="1"/>
</dbReference>
<dbReference type="PANTHER" id="PTHR22600:SF58">
    <property type="entry name" value="BETA-HEXOSAMINIDASE"/>
    <property type="match status" value="1"/>
</dbReference>
<dbReference type="Gene3D" id="3.30.379.10">
    <property type="entry name" value="Chitobiase/beta-hexosaminidase domain 2-like"/>
    <property type="match status" value="1"/>
</dbReference>
<dbReference type="Gene3D" id="3.20.20.80">
    <property type="entry name" value="Glycosidases"/>
    <property type="match status" value="1"/>
</dbReference>
<feature type="chain" id="PRO_5017395636" description="Beta-hexosaminidase" evidence="11">
    <location>
        <begin position="20"/>
        <end position="581"/>
    </location>
</feature>
<protein>
    <recommendedName>
        <fullName evidence="8 9">Beta-hexosaminidase</fullName>
        <ecNumber evidence="3 9">3.2.1.52</ecNumber>
    </recommendedName>
</protein>
<evidence type="ECO:0000256" key="2">
    <source>
        <dbReference type="ARBA" id="ARBA00006285"/>
    </source>
</evidence>
<feature type="domain" description="Beta-hexosaminidase eukaryotic type N-terminal" evidence="13">
    <location>
        <begin position="20"/>
        <end position="163"/>
    </location>
</feature>
<dbReference type="Pfam" id="PF14845">
    <property type="entry name" value="Glycohydro_20b2"/>
    <property type="match status" value="1"/>
</dbReference>
<organism evidence="14 15">
    <name type="scientific">Aspergillus sclerotialis</name>
    <dbReference type="NCBI Taxonomy" id="2070753"/>
    <lineage>
        <taxon>Eukaryota</taxon>
        <taxon>Fungi</taxon>
        <taxon>Dikarya</taxon>
        <taxon>Ascomycota</taxon>
        <taxon>Pezizomycotina</taxon>
        <taxon>Eurotiomycetes</taxon>
        <taxon>Eurotiomycetidae</taxon>
        <taxon>Eurotiales</taxon>
        <taxon>Aspergillaceae</taxon>
        <taxon>Aspergillus</taxon>
        <taxon>Aspergillus subgen. Polypaecilum</taxon>
    </lineage>
</organism>
<evidence type="ECO:0000259" key="13">
    <source>
        <dbReference type="Pfam" id="PF14845"/>
    </source>
</evidence>
<comment type="caution">
    <text evidence="14">The sequence shown here is derived from an EMBL/GenBank/DDBJ whole genome shotgun (WGS) entry which is preliminary data.</text>
</comment>
<comment type="catalytic activity">
    <reaction evidence="1 9">
        <text>Hydrolysis of terminal non-reducing N-acetyl-D-hexosamine residues in N-acetyl-beta-D-hexosaminides.</text>
        <dbReference type="EC" id="3.2.1.52"/>
    </reaction>
</comment>
<dbReference type="STRING" id="2070753.A0A3A2ZP47"/>
<evidence type="ECO:0000256" key="8">
    <source>
        <dbReference type="ARBA" id="ARBA00069407"/>
    </source>
</evidence>
<dbReference type="InterPro" id="IPR017853">
    <property type="entry name" value="GH"/>
</dbReference>
<dbReference type="GO" id="GO:0030203">
    <property type="term" value="P:glycosaminoglycan metabolic process"/>
    <property type="evidence" value="ECO:0007669"/>
    <property type="project" value="TreeGrafter"/>
</dbReference>
<keyword evidence="6" id="KW-0325">Glycoprotein</keyword>
<dbReference type="GO" id="GO:0016231">
    <property type="term" value="F:beta-N-acetylglucosaminidase activity"/>
    <property type="evidence" value="ECO:0007669"/>
    <property type="project" value="TreeGrafter"/>
</dbReference>
<dbReference type="PRINTS" id="PR00738">
    <property type="entry name" value="GLHYDRLASE20"/>
</dbReference>
<evidence type="ECO:0000313" key="15">
    <source>
        <dbReference type="Proteomes" id="UP000266188"/>
    </source>
</evidence>
<dbReference type="FunFam" id="3.20.20.80:FF:000063">
    <property type="entry name" value="Beta-hexosaminidase"/>
    <property type="match status" value="1"/>
</dbReference>
<evidence type="ECO:0000259" key="12">
    <source>
        <dbReference type="Pfam" id="PF00728"/>
    </source>
</evidence>
<evidence type="ECO:0000256" key="1">
    <source>
        <dbReference type="ARBA" id="ARBA00001231"/>
    </source>
</evidence>
<dbReference type="InterPro" id="IPR015883">
    <property type="entry name" value="Glyco_hydro_20_cat"/>
</dbReference>
<dbReference type="EMBL" id="MVGC01000481">
    <property type="protein sequence ID" value="RJE18861.1"/>
    <property type="molecule type" value="Genomic_DNA"/>
</dbReference>
<keyword evidence="5 9" id="KW-0378">Hydrolase</keyword>
<dbReference type="InterPro" id="IPR029018">
    <property type="entry name" value="Hex-like_dom2"/>
</dbReference>
<evidence type="ECO:0000256" key="5">
    <source>
        <dbReference type="ARBA" id="ARBA00022801"/>
    </source>
</evidence>
<evidence type="ECO:0000256" key="7">
    <source>
        <dbReference type="ARBA" id="ARBA00023295"/>
    </source>
</evidence>
<evidence type="ECO:0000256" key="4">
    <source>
        <dbReference type="ARBA" id="ARBA00022729"/>
    </source>
</evidence>
<name>A0A3A2ZP47_9EURO</name>
<dbReference type="GO" id="GO:0005975">
    <property type="term" value="P:carbohydrate metabolic process"/>
    <property type="evidence" value="ECO:0007669"/>
    <property type="project" value="InterPro"/>
</dbReference>
<keyword evidence="15" id="KW-1185">Reference proteome</keyword>
<dbReference type="Pfam" id="PF00728">
    <property type="entry name" value="Glyco_hydro_20"/>
    <property type="match status" value="1"/>
</dbReference>
<comment type="similarity">
    <text evidence="2 9">Belongs to the glycosyl hydrolase 20 family.</text>
</comment>
<evidence type="ECO:0000256" key="6">
    <source>
        <dbReference type="ARBA" id="ARBA00023180"/>
    </source>
</evidence>
<dbReference type="PIRSF" id="PIRSF001093">
    <property type="entry name" value="B-hxosamndse_ab_euk"/>
    <property type="match status" value="1"/>
</dbReference>
<dbReference type="GO" id="GO:0016020">
    <property type="term" value="C:membrane"/>
    <property type="evidence" value="ECO:0007669"/>
    <property type="project" value="TreeGrafter"/>
</dbReference>
<evidence type="ECO:0000256" key="11">
    <source>
        <dbReference type="SAM" id="SignalP"/>
    </source>
</evidence>
<feature type="domain" description="Glycoside hydrolase family 20 catalytic" evidence="12">
    <location>
        <begin position="188"/>
        <end position="527"/>
    </location>
</feature>
<keyword evidence="7 9" id="KW-0326">Glycosidase</keyword>
<evidence type="ECO:0000256" key="3">
    <source>
        <dbReference type="ARBA" id="ARBA00012663"/>
    </source>
</evidence>
<gene>
    <name evidence="14" type="ORF">PHISCL_08796</name>
</gene>
<sequence>MVVLQLLSFWFLILGPVVAIWPQPSSISTGDTPLFINRDIKVTYNGNPILFDPDYESPKIDSKNVVQGGVRRALGTIFNHGLYPWMFHPRNETRSFQPRLSDRSFLKILEITQTGIDNPSTFKPLAGEVDESYELSIEIDGKASISAVSSTGILRALETFTQLFYTYSSYRDYYTPYAPVSIKDAPKFPHRGLMLDTSRSYYSVKSILRTIDGCAASKLNVLHWHITDAQSWPLEIPALPELSAKGAYNPNMVYTPEDVRMVQEYGIVRGVQVVLEVDQPGHISSLAWSHPELLTAYDYQPYTDFCAEPPCGSLRLNDSAVERLLDKMMDDLLPRLQPFSAYFHNGGDEIKASNSAVDPSVGTNDTAVVSKLLQSYTDKSSARVRKAGMTPIVWEEIPVDWNVTLDADMVVHSWLGSDSVSKITNKGYKVIDANYNYLYLPCGLGQWVTFSPGSSYQNGEPFTDWCSPFKSWERVYSYNPTAGLTNEQAEKVIGSEATIWSEYTDELTLDGLAWPRTSVLGEILWTGPLNEDGQSGSRNQTSAAPRINELRERLVLRGIQAARLQMTYCTEGGNCVQPLGA</sequence>
<dbReference type="InterPro" id="IPR029019">
    <property type="entry name" value="HEX_eukaryotic_N"/>
</dbReference>
<dbReference type="SUPFAM" id="SSF51445">
    <property type="entry name" value="(Trans)glycosidases"/>
    <property type="match status" value="1"/>
</dbReference>
<proteinExistence type="inferred from homology"/>
<accession>A0A3A2ZP47</accession>
<dbReference type="InterPro" id="IPR025705">
    <property type="entry name" value="Beta_hexosaminidase_sua/sub"/>
</dbReference>
<dbReference type="AlphaFoldDB" id="A0A3A2ZP47"/>